<name>A0ABQ8UCK4_9EUKA</name>
<accession>A0ABQ8UCK4</accession>
<evidence type="ECO:0000313" key="2">
    <source>
        <dbReference type="Proteomes" id="UP001141327"/>
    </source>
</evidence>
<keyword evidence="2" id="KW-1185">Reference proteome</keyword>
<reference evidence="1" key="1">
    <citation type="journal article" date="2022" name="bioRxiv">
        <title>Genomics of Preaxostyla Flagellates Illuminates Evolutionary Transitions and the Path Towards Mitochondrial Loss.</title>
        <authorList>
            <person name="Novak L.V.F."/>
            <person name="Treitli S.C."/>
            <person name="Pyrih J."/>
            <person name="Halakuc P."/>
            <person name="Pipaliya S.V."/>
            <person name="Vacek V."/>
            <person name="Brzon O."/>
            <person name="Soukal P."/>
            <person name="Eme L."/>
            <person name="Dacks J.B."/>
            <person name="Karnkowska A."/>
            <person name="Elias M."/>
            <person name="Hampl V."/>
        </authorList>
    </citation>
    <scope>NUCLEOTIDE SEQUENCE</scope>
    <source>
        <strain evidence="1">RCP-MX</strain>
    </source>
</reference>
<gene>
    <name evidence="1" type="ORF">PAPYR_7659</name>
</gene>
<dbReference type="EMBL" id="JAPMOS010000056">
    <property type="protein sequence ID" value="KAJ4457015.1"/>
    <property type="molecule type" value="Genomic_DNA"/>
</dbReference>
<proteinExistence type="predicted"/>
<sequence length="149" mass="16448">MSRHLPHPSPGRLPLLLPTPSPHRQSLLCTSHSIISIATTQFRANPNLAAATLNNRAIHCLCFLKYSARPLLFRCFLPDENAAAGWTRIHWPSGPPLRPVVHRYVPGALDPLHPWQGAGGVIVLQRITDSYGQYYGQFPASFPASFVPP</sequence>
<organism evidence="1 2">
    <name type="scientific">Paratrimastix pyriformis</name>
    <dbReference type="NCBI Taxonomy" id="342808"/>
    <lineage>
        <taxon>Eukaryota</taxon>
        <taxon>Metamonada</taxon>
        <taxon>Preaxostyla</taxon>
        <taxon>Paratrimastigidae</taxon>
        <taxon>Paratrimastix</taxon>
    </lineage>
</organism>
<dbReference type="Proteomes" id="UP001141327">
    <property type="component" value="Unassembled WGS sequence"/>
</dbReference>
<protein>
    <submittedName>
        <fullName evidence="1">Uncharacterized protein</fullName>
    </submittedName>
</protein>
<comment type="caution">
    <text evidence="1">The sequence shown here is derived from an EMBL/GenBank/DDBJ whole genome shotgun (WGS) entry which is preliminary data.</text>
</comment>
<evidence type="ECO:0000313" key="1">
    <source>
        <dbReference type="EMBL" id="KAJ4457015.1"/>
    </source>
</evidence>